<evidence type="ECO:0000313" key="1">
    <source>
        <dbReference type="EMBL" id="KAJ8070692.1"/>
    </source>
</evidence>
<dbReference type="EMBL" id="JAPEIS010000001">
    <property type="protein sequence ID" value="KAJ8070692.1"/>
    <property type="molecule type" value="Genomic_DNA"/>
</dbReference>
<dbReference type="AlphaFoldDB" id="A0A9X0AXD4"/>
<protein>
    <submittedName>
        <fullName evidence="1">Uncharacterized protein</fullName>
    </submittedName>
</protein>
<gene>
    <name evidence="1" type="ORF">OCU04_001063</name>
</gene>
<comment type="caution">
    <text evidence="1">The sequence shown here is derived from an EMBL/GenBank/DDBJ whole genome shotgun (WGS) entry which is preliminary data.</text>
</comment>
<evidence type="ECO:0000313" key="2">
    <source>
        <dbReference type="Proteomes" id="UP001152300"/>
    </source>
</evidence>
<dbReference type="OrthoDB" id="10278714at2759"/>
<name>A0A9X0AXD4_9HELO</name>
<sequence length="109" mass="12533">MVTVEWICSKPSERRYPGLATFTEEIGTQSADILSREIVVIRQHPHKTTRYNGATVPYQNHITANWTRNPHIAKTGFQGHVFIDDANTRMLTKEEVEETPQDNPQVWSL</sequence>
<proteinExistence type="predicted"/>
<organism evidence="1 2">
    <name type="scientific">Sclerotinia nivalis</name>
    <dbReference type="NCBI Taxonomy" id="352851"/>
    <lineage>
        <taxon>Eukaryota</taxon>
        <taxon>Fungi</taxon>
        <taxon>Dikarya</taxon>
        <taxon>Ascomycota</taxon>
        <taxon>Pezizomycotina</taxon>
        <taxon>Leotiomycetes</taxon>
        <taxon>Helotiales</taxon>
        <taxon>Sclerotiniaceae</taxon>
        <taxon>Sclerotinia</taxon>
    </lineage>
</organism>
<dbReference type="Proteomes" id="UP001152300">
    <property type="component" value="Unassembled WGS sequence"/>
</dbReference>
<reference evidence="1" key="1">
    <citation type="submission" date="2022-11" db="EMBL/GenBank/DDBJ databases">
        <title>Genome Resource of Sclerotinia nivalis Strain SnTB1, a Plant Pathogen Isolated from American Ginseng.</title>
        <authorList>
            <person name="Fan S."/>
        </authorList>
    </citation>
    <scope>NUCLEOTIDE SEQUENCE</scope>
    <source>
        <strain evidence="1">SnTB1</strain>
    </source>
</reference>
<keyword evidence="2" id="KW-1185">Reference proteome</keyword>
<accession>A0A9X0AXD4</accession>